<accession>J8ZW62</accession>
<keyword evidence="6 8" id="KW-0539">Nucleus</keyword>
<feature type="domain" description="mRNA triphosphatase Cet1-like" evidence="9">
    <location>
        <begin position="10"/>
        <end position="94"/>
    </location>
</feature>
<protein>
    <recommendedName>
        <fullName evidence="8">mRNA-capping enzyme subunit beta</fullName>
        <ecNumber evidence="8">3.6.1.74</ecNumber>
    </recommendedName>
    <alternativeName>
        <fullName evidence="8">mRNA 5'-phosphatase</fullName>
    </alternativeName>
    <alternativeName>
        <fullName evidence="8">mRNA 5'-triphosphate monophosphatase</fullName>
    </alternativeName>
</protein>
<keyword evidence="11" id="KW-1185">Reference proteome</keyword>
<dbReference type="InterPro" id="IPR033469">
    <property type="entry name" value="CYTH-like_dom_sf"/>
</dbReference>
<evidence type="ECO:0000256" key="3">
    <source>
        <dbReference type="ARBA" id="ARBA00006345"/>
    </source>
</evidence>
<dbReference type="Pfam" id="PF02940">
    <property type="entry name" value="mRNA_triPase"/>
    <property type="match status" value="2"/>
</dbReference>
<keyword evidence="4 8" id="KW-0507">mRNA processing</keyword>
<dbReference type="FunCoup" id="J8ZW62">
    <property type="interactions" value="11"/>
</dbReference>
<evidence type="ECO:0000259" key="9">
    <source>
        <dbReference type="Pfam" id="PF02940"/>
    </source>
</evidence>
<reference evidence="10 11" key="1">
    <citation type="submission" date="2011-08" db="EMBL/GenBank/DDBJ databases">
        <authorList>
            <person name="Liu Z.J."/>
            <person name="Shi F.L."/>
            <person name="Lu J.Q."/>
            <person name="Li M."/>
            <person name="Wang Z.L."/>
        </authorList>
    </citation>
    <scope>NUCLEOTIDE SEQUENCE [LARGE SCALE GENOMIC DNA]</scope>
    <source>
        <strain evidence="10 11">USNM 41457</strain>
    </source>
</reference>
<evidence type="ECO:0000256" key="2">
    <source>
        <dbReference type="ARBA" id="ARBA00004123"/>
    </source>
</evidence>
<proteinExistence type="inferred from homology"/>
<dbReference type="VEuPathDB" id="MicrosporidiaDB:EDEG_01784"/>
<reference evidence="11" key="2">
    <citation type="submission" date="2015-07" db="EMBL/GenBank/DDBJ databases">
        <title>Contrasting host-pathogen interactions and genome evolution in two generalist and specialist microsporidian pathogens of mosquitoes.</title>
        <authorList>
            <consortium name="The Broad Institute Genomics Platform"/>
            <consortium name="The Broad Institute Genome Sequencing Center for Infectious Disease"/>
            <person name="Cuomo C.A."/>
            <person name="Sanscrainte N.D."/>
            <person name="Goldberg J.M."/>
            <person name="Heiman D."/>
            <person name="Young S."/>
            <person name="Zeng Q."/>
            <person name="Becnel J.J."/>
            <person name="Birren B.W."/>
        </authorList>
    </citation>
    <scope>NUCLEOTIDE SEQUENCE [LARGE SCALE GENOMIC DNA]</scope>
    <source>
        <strain evidence="11">USNM 41457</strain>
    </source>
</reference>
<dbReference type="PANTHER" id="PTHR28118:SF1">
    <property type="entry name" value="POLYNUCLEOTIDE 5'-TRIPHOSPHATASE CTL1-RELATED"/>
    <property type="match status" value="1"/>
</dbReference>
<sequence length="220" mass="26647">MSVIYDIFKDDSVKELEDYFMEFLNLKKKENIEIELRVGQIINTITNKRIEIPTNHPVFFCLNNNIRKYQNMEFRSGVDQKIFNSIFNKIDQGKNRYKLIETTVYSHAQGRYIYDDKGLIECHRKERLSHIEIYFPNKLYDVRISISQEIPIPFKKLTAEQRKLTHERRHKRKRIEMDGFYFDFTIINQNRPDMCYEIEVECKNLDFDKNLFMQIVYGIS</sequence>
<evidence type="ECO:0000313" key="10">
    <source>
        <dbReference type="EMBL" id="EJW03928.1"/>
    </source>
</evidence>
<dbReference type="EMBL" id="AFBI03000027">
    <property type="protein sequence ID" value="EJW03928.1"/>
    <property type="molecule type" value="Genomic_DNA"/>
</dbReference>
<evidence type="ECO:0000256" key="8">
    <source>
        <dbReference type="RuleBase" id="RU367053"/>
    </source>
</evidence>
<dbReference type="Gene3D" id="3.20.100.10">
    <property type="entry name" value="mRNA triphosphatase Cet1-like"/>
    <property type="match status" value="1"/>
</dbReference>
<dbReference type="InParanoid" id="J8ZW62"/>
<dbReference type="Proteomes" id="UP000003163">
    <property type="component" value="Unassembled WGS sequence"/>
</dbReference>
<evidence type="ECO:0000256" key="4">
    <source>
        <dbReference type="ARBA" id="ARBA00022664"/>
    </source>
</evidence>
<comment type="subcellular location">
    <subcellularLocation>
        <location evidence="2 8">Nucleus</location>
    </subcellularLocation>
</comment>
<gene>
    <name evidence="10" type="ORF">EDEG_01784</name>
</gene>
<dbReference type="HOGENOM" id="CLU_1255976_0_0_1"/>
<evidence type="ECO:0000256" key="7">
    <source>
        <dbReference type="ARBA" id="ARBA00047740"/>
    </source>
</evidence>
<name>J8ZW62_EDHAE</name>
<comment type="similarity">
    <text evidence="3 8">Belongs to the fungal TPase family.</text>
</comment>
<dbReference type="OrthoDB" id="272147at2759"/>
<dbReference type="CDD" id="cd07470">
    <property type="entry name" value="CYTH-like_mRNA_RTPase"/>
    <property type="match status" value="1"/>
</dbReference>
<dbReference type="InterPro" id="IPR040343">
    <property type="entry name" value="Cet1/Ctl1"/>
</dbReference>
<evidence type="ECO:0000256" key="1">
    <source>
        <dbReference type="ARBA" id="ARBA00001946"/>
    </source>
</evidence>
<evidence type="ECO:0000313" key="11">
    <source>
        <dbReference type="Proteomes" id="UP000003163"/>
    </source>
</evidence>
<dbReference type="InterPro" id="IPR037009">
    <property type="entry name" value="mRNA_triPase_Cet1_sf"/>
</dbReference>
<dbReference type="SUPFAM" id="SSF55154">
    <property type="entry name" value="CYTH-like phosphatases"/>
    <property type="match status" value="1"/>
</dbReference>
<comment type="cofactor">
    <cofactor evidence="1 8">
        <name>Mg(2+)</name>
        <dbReference type="ChEBI" id="CHEBI:18420"/>
    </cofactor>
</comment>
<comment type="catalytic activity">
    <reaction evidence="7">
        <text>a 5'-end triphospho-ribonucleoside in mRNA + H2O = a 5'-end diphospho-ribonucleoside in mRNA + phosphate + H(+)</text>
        <dbReference type="Rhea" id="RHEA:67004"/>
        <dbReference type="Rhea" id="RHEA-COMP:17164"/>
        <dbReference type="Rhea" id="RHEA-COMP:17165"/>
        <dbReference type="ChEBI" id="CHEBI:15377"/>
        <dbReference type="ChEBI" id="CHEBI:15378"/>
        <dbReference type="ChEBI" id="CHEBI:43474"/>
        <dbReference type="ChEBI" id="CHEBI:167616"/>
        <dbReference type="ChEBI" id="CHEBI:167618"/>
        <dbReference type="EC" id="3.6.1.74"/>
    </reaction>
    <physiologicalReaction direction="left-to-right" evidence="7">
        <dbReference type="Rhea" id="RHEA:67005"/>
    </physiologicalReaction>
</comment>
<dbReference type="EC" id="3.6.1.74" evidence="8"/>
<evidence type="ECO:0000256" key="5">
    <source>
        <dbReference type="ARBA" id="ARBA00022801"/>
    </source>
</evidence>
<dbReference type="GO" id="GO:0006370">
    <property type="term" value="P:7-methylguanosine mRNA capping"/>
    <property type="evidence" value="ECO:0007669"/>
    <property type="project" value="UniProtKB-UniRule"/>
</dbReference>
<feature type="domain" description="mRNA triphosphatase Cet1-like" evidence="9">
    <location>
        <begin position="120"/>
        <end position="201"/>
    </location>
</feature>
<dbReference type="GO" id="GO:0004651">
    <property type="term" value="F:polynucleotide 5'-phosphatase activity"/>
    <property type="evidence" value="ECO:0007669"/>
    <property type="project" value="UniProtKB-UniRule"/>
</dbReference>
<dbReference type="PANTHER" id="PTHR28118">
    <property type="entry name" value="POLYNUCLEOTIDE 5'-TRIPHOSPHATASE-RELATED"/>
    <property type="match status" value="1"/>
</dbReference>
<comment type="caution">
    <text evidence="10">The sequence shown here is derived from an EMBL/GenBank/DDBJ whole genome shotgun (WGS) entry which is preliminary data.</text>
</comment>
<dbReference type="STRING" id="1003232.J8ZW62"/>
<keyword evidence="8" id="KW-0506">mRNA capping</keyword>
<organism evidence="10 11">
    <name type="scientific">Edhazardia aedis (strain USNM 41457)</name>
    <name type="common">Microsporidian parasite</name>
    <dbReference type="NCBI Taxonomy" id="1003232"/>
    <lineage>
        <taxon>Eukaryota</taxon>
        <taxon>Fungi</taxon>
        <taxon>Fungi incertae sedis</taxon>
        <taxon>Microsporidia</taxon>
        <taxon>Edhazardia</taxon>
    </lineage>
</organism>
<evidence type="ECO:0000256" key="6">
    <source>
        <dbReference type="ARBA" id="ARBA00023242"/>
    </source>
</evidence>
<dbReference type="OMA" id="HPCIMER"/>
<comment type="subunit">
    <text evidence="8">Heterodimer. The mRNA-capping enzyme is composed of two separate chains alpha and beta, respectively a mRNA guanylyltransferase and an mRNA 5'-triphosphate monophosphatase.</text>
</comment>
<keyword evidence="5 8" id="KW-0378">Hydrolase</keyword>
<dbReference type="InterPro" id="IPR004206">
    <property type="entry name" value="mRNA_triPase_Cet1"/>
</dbReference>
<dbReference type="AlphaFoldDB" id="J8ZW62"/>
<dbReference type="GO" id="GO:0140818">
    <property type="term" value="F:mRNA 5'-triphosphate monophosphatase activity"/>
    <property type="evidence" value="ECO:0007669"/>
    <property type="project" value="UniProtKB-EC"/>
</dbReference>
<comment type="function">
    <text evidence="8">First step of mRNA capping. Converts the 5'-triphosphate end of a nascent mRNA chain into a diphosphate end.</text>
</comment>
<dbReference type="GO" id="GO:0031533">
    <property type="term" value="C:mRNA capping enzyme complex"/>
    <property type="evidence" value="ECO:0007669"/>
    <property type="project" value="UniProtKB-UniRule"/>
</dbReference>